<feature type="transmembrane region" description="Helical" evidence="2">
    <location>
        <begin position="160"/>
        <end position="178"/>
    </location>
</feature>
<feature type="transmembrane region" description="Helical" evidence="2">
    <location>
        <begin position="20"/>
        <end position="39"/>
    </location>
</feature>
<keyword evidence="5" id="KW-1185">Reference proteome</keyword>
<feature type="transmembrane region" description="Helical" evidence="2">
    <location>
        <begin position="74"/>
        <end position="98"/>
    </location>
</feature>
<keyword evidence="2" id="KW-0812">Transmembrane</keyword>
<dbReference type="AlphaFoldDB" id="A0A8E2JT82"/>
<evidence type="ECO:0000256" key="1">
    <source>
        <dbReference type="SAM" id="MobiDB-lite"/>
    </source>
</evidence>
<feature type="transmembrane region" description="Helical" evidence="2">
    <location>
        <begin position="119"/>
        <end position="140"/>
    </location>
</feature>
<name>A0A8E2JT82_9PEZI</name>
<proteinExistence type="predicted"/>
<evidence type="ECO:0000313" key="4">
    <source>
        <dbReference type="EMBL" id="OCL08477.1"/>
    </source>
</evidence>
<keyword evidence="2" id="KW-0472">Membrane</keyword>
<dbReference type="PANTHER" id="PTHR37013">
    <property type="entry name" value="INTEGRAL MEMBRANE PROTEIN (AFU_ORTHOLOGUE AFUA_1G05950)-RELATED"/>
    <property type="match status" value="1"/>
</dbReference>
<dbReference type="InterPro" id="IPR056120">
    <property type="entry name" value="DUF7703"/>
</dbReference>
<feature type="transmembrane region" description="Helical" evidence="2">
    <location>
        <begin position="51"/>
        <end position="68"/>
    </location>
</feature>
<gene>
    <name evidence="4" type="ORF">AOQ84DRAFT_406735</name>
</gene>
<accession>A0A8E2JT82</accession>
<keyword evidence="2" id="KW-1133">Transmembrane helix</keyword>
<reference evidence="4 5" key="1">
    <citation type="journal article" date="2016" name="Nat. Commun.">
        <title>Ectomycorrhizal ecology is imprinted in the genome of the dominant symbiotic fungus Cenococcum geophilum.</title>
        <authorList>
            <consortium name="DOE Joint Genome Institute"/>
            <person name="Peter M."/>
            <person name="Kohler A."/>
            <person name="Ohm R.A."/>
            <person name="Kuo A."/>
            <person name="Krutzmann J."/>
            <person name="Morin E."/>
            <person name="Arend M."/>
            <person name="Barry K.W."/>
            <person name="Binder M."/>
            <person name="Choi C."/>
            <person name="Clum A."/>
            <person name="Copeland A."/>
            <person name="Grisel N."/>
            <person name="Haridas S."/>
            <person name="Kipfer T."/>
            <person name="LaButti K."/>
            <person name="Lindquist E."/>
            <person name="Lipzen A."/>
            <person name="Maire R."/>
            <person name="Meier B."/>
            <person name="Mihaltcheva S."/>
            <person name="Molinier V."/>
            <person name="Murat C."/>
            <person name="Poggeler S."/>
            <person name="Quandt C.A."/>
            <person name="Sperisen C."/>
            <person name="Tritt A."/>
            <person name="Tisserant E."/>
            <person name="Crous P.W."/>
            <person name="Henrissat B."/>
            <person name="Nehls U."/>
            <person name="Egli S."/>
            <person name="Spatafora J.W."/>
            <person name="Grigoriev I.V."/>
            <person name="Martin F.M."/>
        </authorList>
    </citation>
    <scope>NUCLEOTIDE SEQUENCE [LARGE SCALE GENOMIC DNA]</scope>
    <source>
        <strain evidence="4 5">CBS 207.34</strain>
    </source>
</reference>
<dbReference type="EMBL" id="KV749653">
    <property type="protein sequence ID" value="OCL08477.1"/>
    <property type="molecule type" value="Genomic_DNA"/>
</dbReference>
<sequence length="387" mass="42668">MGLTDDVGISGRLHVSLPAAMAIIAFVSIAIYNAVELAFTIFMTFKRRSGLYFWSFVVATGGIVPYAVGFTCKFFQLIPIAFISVTLIVVGWSCMVTGQSVVLYSRLHLVVRNTRTIRWVLIMIIIDAFILHVPIIVFAYGSNSSNPGPFVLPYSVYEKVQITVFFIQEAIISGLYVYETVRILGPTGQIRAEITRKVLTHLIYVNIIIILLDITLLGIEYSGHYEIQTTYKATLYSVKLKLEFSILNRLVTVTQQRSENSSDLHRSAGRVASGRNVQLDTIIGSKRNRGSSAVPSNGYSAYAKMDDSGLVEMKGESRCVVKTTEVVIERSNASHVSQATDTRSDNAIEEHQVRAKGAGLEQNKGKPGRRSSLSVASSEVQFAEAGY</sequence>
<feature type="domain" description="DUF7703" evidence="3">
    <location>
        <begin position="11"/>
        <end position="256"/>
    </location>
</feature>
<feature type="transmembrane region" description="Helical" evidence="2">
    <location>
        <begin position="198"/>
        <end position="219"/>
    </location>
</feature>
<evidence type="ECO:0000313" key="5">
    <source>
        <dbReference type="Proteomes" id="UP000250140"/>
    </source>
</evidence>
<evidence type="ECO:0000256" key="2">
    <source>
        <dbReference type="SAM" id="Phobius"/>
    </source>
</evidence>
<dbReference type="Pfam" id="PF24802">
    <property type="entry name" value="DUF7703"/>
    <property type="match status" value="1"/>
</dbReference>
<organism evidence="4 5">
    <name type="scientific">Glonium stellatum</name>
    <dbReference type="NCBI Taxonomy" id="574774"/>
    <lineage>
        <taxon>Eukaryota</taxon>
        <taxon>Fungi</taxon>
        <taxon>Dikarya</taxon>
        <taxon>Ascomycota</taxon>
        <taxon>Pezizomycotina</taxon>
        <taxon>Dothideomycetes</taxon>
        <taxon>Pleosporomycetidae</taxon>
        <taxon>Gloniales</taxon>
        <taxon>Gloniaceae</taxon>
        <taxon>Glonium</taxon>
    </lineage>
</organism>
<dbReference type="PANTHER" id="PTHR37013:SF3">
    <property type="entry name" value="INTEGRAL MEMBRANE PROTEIN (AFU_ORTHOLOGUE AFUA_1G05950)"/>
    <property type="match status" value="1"/>
</dbReference>
<protein>
    <recommendedName>
        <fullName evidence="3">DUF7703 domain-containing protein</fullName>
    </recommendedName>
</protein>
<feature type="region of interest" description="Disordered" evidence="1">
    <location>
        <begin position="354"/>
        <end position="377"/>
    </location>
</feature>
<dbReference type="Proteomes" id="UP000250140">
    <property type="component" value="Unassembled WGS sequence"/>
</dbReference>
<evidence type="ECO:0000259" key="3">
    <source>
        <dbReference type="Pfam" id="PF24802"/>
    </source>
</evidence>
<dbReference type="OrthoDB" id="405906at2759"/>